<evidence type="ECO:0000256" key="7">
    <source>
        <dbReference type="ARBA" id="ARBA00022801"/>
    </source>
</evidence>
<dbReference type="SUPFAM" id="SSF49899">
    <property type="entry name" value="Concanavalin A-like lectins/glucanases"/>
    <property type="match status" value="1"/>
</dbReference>
<keyword evidence="7" id="KW-0378">Hydrolase</keyword>
<organism evidence="15 16">
    <name type="scientific">Aspergillus novofumigatus (strain IBT 16806)</name>
    <dbReference type="NCBI Taxonomy" id="1392255"/>
    <lineage>
        <taxon>Eukaryota</taxon>
        <taxon>Fungi</taxon>
        <taxon>Dikarya</taxon>
        <taxon>Ascomycota</taxon>
        <taxon>Pezizomycotina</taxon>
        <taxon>Eurotiomycetes</taxon>
        <taxon>Eurotiomycetidae</taxon>
        <taxon>Eurotiales</taxon>
        <taxon>Aspergillaceae</taxon>
        <taxon>Aspergillus</taxon>
        <taxon>Aspergillus subgen. Fumigati</taxon>
    </lineage>
</organism>
<dbReference type="GO" id="GO:0005886">
    <property type="term" value="C:plasma membrane"/>
    <property type="evidence" value="ECO:0007669"/>
    <property type="project" value="UniProtKB-SubCell"/>
</dbReference>
<keyword evidence="9 13" id="KW-0472">Membrane</keyword>
<evidence type="ECO:0000313" key="16">
    <source>
        <dbReference type="Proteomes" id="UP000234474"/>
    </source>
</evidence>
<dbReference type="PANTHER" id="PTHR10963:SF42">
    <property type="entry name" value="PUTATIVE (AFU_ORTHOLOGUE AFUA_5G02280)-RELATED"/>
    <property type="match status" value="1"/>
</dbReference>
<evidence type="ECO:0000256" key="10">
    <source>
        <dbReference type="ARBA" id="ARBA00023288"/>
    </source>
</evidence>
<dbReference type="GO" id="GO:0098552">
    <property type="term" value="C:side of membrane"/>
    <property type="evidence" value="ECO:0007669"/>
    <property type="project" value="UniProtKB-KW"/>
</dbReference>
<keyword evidence="16" id="KW-1185">Reference proteome</keyword>
<sequence length="337" mass="37720">MFKTTRRFKVWIGFASFGVLIALAIMLGVILSRHRSEYPDYHPLRYKLVEEYTGSDFFNKFDFFTGNDPSNGHVIYVNASTSNALNLTYATSSSAFLRVDTSERSAVRGRMSVRVTSKSTYNAGLFLFDVAHAPYGCGTWPALWLTDPDNWPKHGEIDVMEAVNSAITGNQMTLHTAEGCRMKHERRQTGQAMGLNCYHAIDNNAGCGVRGLPDTYGQKLNENGGGIYAMEWRAEGIRTWFFRRSAVPSDVMSDSPDPSLWGSPLADFPKTDCDIGLYFKNQRIIANIDLCGDWAGQQSVYQGDQCPGSCKEFVSKNPKAFKDAYWEFASWKVFSAV</sequence>
<comment type="catalytic activity">
    <reaction evidence="1">
        <text>Endohydrolysis of (1-&gt;3)- or (1-&gt;4)-linkages in beta-D-glucans when the glucose residue whose reducing group is involved in the linkage to be hydrolyzed is itself substituted at C-3.</text>
        <dbReference type="EC" id="3.2.1.6"/>
    </reaction>
</comment>
<dbReference type="VEuPathDB" id="FungiDB:P174DRAFT_516571"/>
<dbReference type="EMBL" id="MSZS01000016">
    <property type="protein sequence ID" value="PKX88383.1"/>
    <property type="molecule type" value="Genomic_DNA"/>
</dbReference>
<keyword evidence="5" id="KW-1003">Cell membrane</keyword>
<dbReference type="InterPro" id="IPR000757">
    <property type="entry name" value="Beta-glucanase-like"/>
</dbReference>
<evidence type="ECO:0000256" key="12">
    <source>
        <dbReference type="ARBA" id="ARBA00057650"/>
    </source>
</evidence>
<dbReference type="PANTHER" id="PTHR10963">
    <property type="entry name" value="GLYCOSYL HYDROLASE-RELATED"/>
    <property type="match status" value="1"/>
</dbReference>
<keyword evidence="13" id="KW-1133">Transmembrane helix</keyword>
<dbReference type="OrthoDB" id="192832at2759"/>
<keyword evidence="8" id="KW-0136">Cellulose degradation</keyword>
<comment type="caution">
    <text evidence="15">The sequence shown here is derived from an EMBL/GenBank/DDBJ whole genome shotgun (WGS) entry which is preliminary data.</text>
</comment>
<dbReference type="RefSeq" id="XP_024676978.1">
    <property type="nucleotide sequence ID" value="XM_024832351.1"/>
</dbReference>
<evidence type="ECO:0000256" key="4">
    <source>
        <dbReference type="ARBA" id="ARBA00012599"/>
    </source>
</evidence>
<name>A0A2I1BSL3_ASPN1</name>
<keyword evidence="13" id="KW-0812">Transmembrane</keyword>
<accession>A0A2I1BSL3</accession>
<evidence type="ECO:0000256" key="11">
    <source>
        <dbReference type="ARBA" id="ARBA00023295"/>
    </source>
</evidence>
<keyword evidence="10" id="KW-0449">Lipoprotein</keyword>
<dbReference type="Pfam" id="PF26113">
    <property type="entry name" value="GH16_XgeA"/>
    <property type="match status" value="1"/>
</dbReference>
<dbReference type="GO" id="GO:0030245">
    <property type="term" value="P:cellulose catabolic process"/>
    <property type="evidence" value="ECO:0007669"/>
    <property type="project" value="UniProtKB-KW"/>
</dbReference>
<keyword evidence="11" id="KW-0326">Glycosidase</keyword>
<dbReference type="EC" id="3.2.1.6" evidence="4"/>
<feature type="transmembrane region" description="Helical" evidence="13">
    <location>
        <begin position="12"/>
        <end position="31"/>
    </location>
</feature>
<gene>
    <name evidence="15" type="ORF">P174DRAFT_516571</name>
</gene>
<dbReference type="Gene3D" id="2.60.120.200">
    <property type="match status" value="1"/>
</dbReference>
<evidence type="ECO:0000256" key="13">
    <source>
        <dbReference type="SAM" id="Phobius"/>
    </source>
</evidence>
<evidence type="ECO:0000256" key="5">
    <source>
        <dbReference type="ARBA" id="ARBA00022475"/>
    </source>
</evidence>
<proteinExistence type="inferred from homology"/>
<dbReference type="Proteomes" id="UP000234474">
    <property type="component" value="Unassembled WGS sequence"/>
</dbReference>
<keyword evidence="8" id="KW-0119">Carbohydrate metabolism</keyword>
<evidence type="ECO:0000256" key="8">
    <source>
        <dbReference type="ARBA" id="ARBA00023001"/>
    </source>
</evidence>
<dbReference type="AlphaFoldDB" id="A0A2I1BSL3"/>
<evidence type="ECO:0000313" key="15">
    <source>
        <dbReference type="EMBL" id="PKX88383.1"/>
    </source>
</evidence>
<dbReference type="GeneID" id="36539687"/>
<dbReference type="CDD" id="cd02181">
    <property type="entry name" value="GH16_fungal_Lam16A_glucanase"/>
    <property type="match status" value="1"/>
</dbReference>
<dbReference type="InterPro" id="IPR050546">
    <property type="entry name" value="Glycosyl_Hydrlase_16"/>
</dbReference>
<keyword evidence="6" id="KW-0336">GPI-anchor</keyword>
<comment type="similarity">
    <text evidence="3">Belongs to the glycosyl hydrolase 16 family.</text>
</comment>
<keyword evidence="8" id="KW-0624">Polysaccharide degradation</keyword>
<dbReference type="PROSITE" id="PS51762">
    <property type="entry name" value="GH16_2"/>
    <property type="match status" value="1"/>
</dbReference>
<dbReference type="GO" id="GO:0052861">
    <property type="term" value="F:endo-1,3(4)-beta-glucanase activity"/>
    <property type="evidence" value="ECO:0007669"/>
    <property type="project" value="UniProtKB-EC"/>
</dbReference>
<evidence type="ECO:0000256" key="3">
    <source>
        <dbReference type="ARBA" id="ARBA00006865"/>
    </source>
</evidence>
<keyword evidence="6" id="KW-0325">Glycoprotein</keyword>
<dbReference type="OMA" id="WFFRRSA"/>
<evidence type="ECO:0000256" key="6">
    <source>
        <dbReference type="ARBA" id="ARBA00022622"/>
    </source>
</evidence>
<dbReference type="InterPro" id="IPR013320">
    <property type="entry name" value="ConA-like_dom_sf"/>
</dbReference>
<evidence type="ECO:0000256" key="1">
    <source>
        <dbReference type="ARBA" id="ARBA00000124"/>
    </source>
</evidence>
<protein>
    <recommendedName>
        <fullName evidence="4">endo-1,3(4)-beta-glucanase</fullName>
        <ecNumber evidence="4">3.2.1.6</ecNumber>
    </recommendedName>
</protein>
<feature type="domain" description="GH16" evidence="14">
    <location>
        <begin position="31"/>
        <end position="303"/>
    </location>
</feature>
<dbReference type="FunFam" id="2.60.120.200:FF:000114">
    <property type="entry name" value="Probable endo-1,3(4)-beta-glucanase NFIA_089530"/>
    <property type="match status" value="1"/>
</dbReference>
<dbReference type="STRING" id="1392255.A0A2I1BSL3"/>
<evidence type="ECO:0000259" key="14">
    <source>
        <dbReference type="PROSITE" id="PS51762"/>
    </source>
</evidence>
<reference evidence="16" key="1">
    <citation type="journal article" date="2018" name="Proc. Natl. Acad. Sci. U.S.A.">
        <title>Linking secondary metabolites to gene clusters through genome sequencing of six diverse Aspergillus species.</title>
        <authorList>
            <person name="Kaerboelling I."/>
            <person name="Vesth T.C."/>
            <person name="Frisvad J.C."/>
            <person name="Nybo J.L."/>
            <person name="Theobald S."/>
            <person name="Kuo A."/>
            <person name="Bowyer P."/>
            <person name="Matsuda Y."/>
            <person name="Mondo S."/>
            <person name="Lyhne E.K."/>
            <person name="Kogle M.E."/>
            <person name="Clum A."/>
            <person name="Lipzen A."/>
            <person name="Salamov A."/>
            <person name="Ngan C.Y."/>
            <person name="Daum C."/>
            <person name="Chiniquy J."/>
            <person name="Barry K."/>
            <person name="LaButti K."/>
            <person name="Haridas S."/>
            <person name="Simmons B.A."/>
            <person name="Magnuson J.K."/>
            <person name="Mortensen U.H."/>
            <person name="Larsen T.O."/>
            <person name="Grigoriev I.V."/>
            <person name="Baker S.E."/>
            <person name="Andersen M.R."/>
        </authorList>
    </citation>
    <scope>NUCLEOTIDE SEQUENCE [LARGE SCALE GENOMIC DNA]</scope>
    <source>
        <strain evidence="16">IBT 16806</strain>
    </source>
</reference>
<comment type="subcellular location">
    <subcellularLocation>
        <location evidence="2">Cell membrane</location>
        <topology evidence="2">Lipid-anchor</topology>
        <topology evidence="2">GPI-anchor</topology>
    </subcellularLocation>
</comment>
<evidence type="ECO:0000256" key="2">
    <source>
        <dbReference type="ARBA" id="ARBA00004609"/>
    </source>
</evidence>
<evidence type="ECO:0000256" key="9">
    <source>
        <dbReference type="ARBA" id="ARBA00023136"/>
    </source>
</evidence>
<comment type="function">
    <text evidence="12">Mixed-linked glucanase involved in the degradation of complex natural cellulosic substrates.</text>
</comment>